<protein>
    <submittedName>
        <fullName evidence="3">Uncharacterized protein</fullName>
    </submittedName>
</protein>
<gene>
    <name evidence="3" type="ORF">F5890DRAFT_595559</name>
</gene>
<feature type="chain" id="PRO_5041297493" evidence="2">
    <location>
        <begin position="23"/>
        <end position="295"/>
    </location>
</feature>
<evidence type="ECO:0000313" key="4">
    <source>
        <dbReference type="Proteomes" id="UP001163850"/>
    </source>
</evidence>
<dbReference type="Proteomes" id="UP001163850">
    <property type="component" value="Unassembled WGS sequence"/>
</dbReference>
<reference evidence="3" key="1">
    <citation type="submission" date="2022-08" db="EMBL/GenBank/DDBJ databases">
        <authorList>
            <consortium name="DOE Joint Genome Institute"/>
            <person name="Min B."/>
            <person name="Riley R."/>
            <person name="Sierra-Patev S."/>
            <person name="Naranjo-Ortiz M."/>
            <person name="Looney B."/>
            <person name="Konkel Z."/>
            <person name="Slot J.C."/>
            <person name="Sakamoto Y."/>
            <person name="Steenwyk J.L."/>
            <person name="Rokas A."/>
            <person name="Carro J."/>
            <person name="Camarero S."/>
            <person name="Ferreira P."/>
            <person name="Molpeceres G."/>
            <person name="Ruiz-Duenas F.J."/>
            <person name="Serrano A."/>
            <person name="Henrissat B."/>
            <person name="Drula E."/>
            <person name="Hughes K.W."/>
            <person name="Mata J.L."/>
            <person name="Ishikawa N.K."/>
            <person name="Vargas-Isla R."/>
            <person name="Ushijima S."/>
            <person name="Smith C.A."/>
            <person name="Ahrendt S."/>
            <person name="Andreopoulos W."/>
            <person name="He G."/>
            <person name="Labutti K."/>
            <person name="Lipzen A."/>
            <person name="Ng V."/>
            <person name="Sandor L."/>
            <person name="Barry K."/>
            <person name="Martinez A.T."/>
            <person name="Xiao Y."/>
            <person name="Gibbons J.G."/>
            <person name="Terashima K."/>
            <person name="Hibbett D.S."/>
            <person name="Grigoriev I.V."/>
        </authorList>
    </citation>
    <scope>NUCLEOTIDE SEQUENCE</scope>
    <source>
        <strain evidence="3">TFB7829</strain>
    </source>
</reference>
<feature type="signal peptide" evidence="2">
    <location>
        <begin position="1"/>
        <end position="22"/>
    </location>
</feature>
<accession>A0AA38PSU2</accession>
<dbReference type="EMBL" id="MU802138">
    <property type="protein sequence ID" value="KAJ3981058.1"/>
    <property type="molecule type" value="Genomic_DNA"/>
</dbReference>
<name>A0AA38PSU2_9AGAR</name>
<keyword evidence="2" id="KW-0732">Signal</keyword>
<feature type="compositionally biased region" description="Low complexity" evidence="1">
    <location>
        <begin position="117"/>
        <end position="142"/>
    </location>
</feature>
<evidence type="ECO:0000256" key="1">
    <source>
        <dbReference type="SAM" id="MobiDB-lite"/>
    </source>
</evidence>
<sequence length="295" mass="31180">MRLLNLAATYIFIQGLALSTCAAPVGETGGLYAVDATKRHESPTNLSKEVTIENRHIDKTTGGGLSNISDVPSGPSQDTNSSTTPAQAKRYLHRDREERRSLKDKLHAVVDALKGHGSSTGDSSSSSDPSQATSASASPTRRSLSRRANRRTIKDKVHAVVDALKGQPASSEGTSSASSEPSGSQDTASPPQRRALAVAVTFAKGEPYRPSATTNPAKMKVQKAVTDLLEAAAQPLDFGPGWRLDWENNPPATADGSSRIEFTFTGPTKCGGTCSAWVEGSKHEIKDHKGGLVYP</sequence>
<feature type="compositionally biased region" description="Polar residues" evidence="1">
    <location>
        <begin position="66"/>
        <end position="86"/>
    </location>
</feature>
<organism evidence="3 4">
    <name type="scientific">Lentinula detonsa</name>
    <dbReference type="NCBI Taxonomy" id="2804962"/>
    <lineage>
        <taxon>Eukaryota</taxon>
        <taxon>Fungi</taxon>
        <taxon>Dikarya</taxon>
        <taxon>Basidiomycota</taxon>
        <taxon>Agaricomycotina</taxon>
        <taxon>Agaricomycetes</taxon>
        <taxon>Agaricomycetidae</taxon>
        <taxon>Agaricales</taxon>
        <taxon>Marasmiineae</taxon>
        <taxon>Omphalotaceae</taxon>
        <taxon>Lentinula</taxon>
    </lineage>
</organism>
<feature type="region of interest" description="Disordered" evidence="1">
    <location>
        <begin position="52"/>
        <end position="101"/>
    </location>
</feature>
<dbReference type="AlphaFoldDB" id="A0AA38PSU2"/>
<evidence type="ECO:0000256" key="2">
    <source>
        <dbReference type="SAM" id="SignalP"/>
    </source>
</evidence>
<proteinExistence type="predicted"/>
<evidence type="ECO:0000313" key="3">
    <source>
        <dbReference type="EMBL" id="KAJ3981058.1"/>
    </source>
</evidence>
<feature type="compositionally biased region" description="Low complexity" evidence="1">
    <location>
        <begin position="168"/>
        <end position="184"/>
    </location>
</feature>
<comment type="caution">
    <text evidence="3">The sequence shown here is derived from an EMBL/GenBank/DDBJ whole genome shotgun (WGS) entry which is preliminary data.</text>
</comment>
<feature type="region of interest" description="Disordered" evidence="1">
    <location>
        <begin position="114"/>
        <end position="193"/>
    </location>
</feature>